<accession>A0A183A0B7</accession>
<reference evidence="1" key="1">
    <citation type="submission" date="2016-06" db="UniProtKB">
        <authorList>
            <consortium name="WormBaseParasite"/>
        </authorList>
    </citation>
    <scope>IDENTIFICATION</scope>
</reference>
<dbReference type="WBParaSite" id="ECPE_0000040201-mRNA-1">
    <property type="protein sequence ID" value="ECPE_0000040201-mRNA-1"/>
    <property type="gene ID" value="ECPE_0000040201"/>
</dbReference>
<name>A0A183A0B7_9TREM</name>
<dbReference type="SUPFAM" id="SSF50978">
    <property type="entry name" value="WD40 repeat-like"/>
    <property type="match status" value="1"/>
</dbReference>
<proteinExistence type="predicted"/>
<organism evidence="1">
    <name type="scientific">Echinostoma caproni</name>
    <dbReference type="NCBI Taxonomy" id="27848"/>
    <lineage>
        <taxon>Eukaryota</taxon>
        <taxon>Metazoa</taxon>
        <taxon>Spiralia</taxon>
        <taxon>Lophotrochozoa</taxon>
        <taxon>Platyhelminthes</taxon>
        <taxon>Trematoda</taxon>
        <taxon>Digenea</taxon>
        <taxon>Plagiorchiida</taxon>
        <taxon>Echinostomata</taxon>
        <taxon>Echinostomatoidea</taxon>
        <taxon>Echinostomatidae</taxon>
        <taxon>Echinostoma</taxon>
    </lineage>
</organism>
<dbReference type="AlphaFoldDB" id="A0A183A0B7"/>
<evidence type="ECO:0000313" key="1">
    <source>
        <dbReference type="WBParaSite" id="ECPE_0000040201-mRNA-1"/>
    </source>
</evidence>
<protein>
    <submittedName>
        <fullName evidence="1">Protein JBTS17</fullName>
    </submittedName>
</protein>
<sequence length="213" mass="23378">LVCTDVIYLEQKLMKLIWLDDDGLLMAATRNGPGILLRVKSCVIPAEFGPKLCTLQLPVGSAMRWINASCLCSPAENSSSGLDPLLIVGTRDGGLYTFRINLKELHDATLKPVWSLEACHGRGGCTAVLCLPPSNASDNMSAEVISCGRTQGELRFWKVHLTSGSLVLRSLLPSSPSLTWVERFYAVDDGRLFVLGFQSVSIFSLLFKKFNHY</sequence>
<dbReference type="InterPro" id="IPR036322">
    <property type="entry name" value="WD40_repeat_dom_sf"/>
</dbReference>